<feature type="transmembrane region" description="Helical" evidence="7">
    <location>
        <begin position="402"/>
        <end position="422"/>
    </location>
</feature>
<dbReference type="EMBL" id="KB203274">
    <property type="protein sequence ID" value="ESO85428.1"/>
    <property type="molecule type" value="Genomic_DNA"/>
</dbReference>
<dbReference type="InterPro" id="IPR038377">
    <property type="entry name" value="Na/Glc_symporter_sf"/>
</dbReference>
<proteinExistence type="inferred from homology"/>
<dbReference type="KEGG" id="lgi:LOTGIDRAFT_154921"/>
<keyword evidence="9" id="KW-1185">Reference proteome</keyword>
<feature type="transmembrane region" description="Helical" evidence="7">
    <location>
        <begin position="123"/>
        <end position="139"/>
    </location>
</feature>
<feature type="transmembrane region" description="Helical" evidence="7">
    <location>
        <begin position="253"/>
        <end position="272"/>
    </location>
</feature>
<name>V3Z455_LOTGI</name>
<keyword evidence="3 7" id="KW-0812">Transmembrane</keyword>
<dbReference type="PANTHER" id="PTHR11819:SF150">
    <property type="entry name" value="SODIUM_MYO-INOSITOL COTRANSPORTER"/>
    <property type="match status" value="1"/>
</dbReference>
<gene>
    <name evidence="8" type="ORF">LOTGIDRAFT_154921</name>
</gene>
<feature type="transmembrane region" description="Helical" evidence="7">
    <location>
        <begin position="87"/>
        <end position="111"/>
    </location>
</feature>
<feature type="transmembrane region" description="Helical" evidence="7">
    <location>
        <begin position="442"/>
        <end position="458"/>
    </location>
</feature>
<evidence type="ECO:0000313" key="8">
    <source>
        <dbReference type="EMBL" id="ESO85428.1"/>
    </source>
</evidence>
<dbReference type="Gene3D" id="1.20.1730.10">
    <property type="entry name" value="Sodium/glucose cotransporter"/>
    <property type="match status" value="1"/>
</dbReference>
<accession>V3Z455</accession>
<feature type="transmembrane region" description="Helical" evidence="7">
    <location>
        <begin position="48"/>
        <end position="67"/>
    </location>
</feature>
<feature type="transmembrane region" description="Helical" evidence="7">
    <location>
        <begin position="293"/>
        <end position="314"/>
    </location>
</feature>
<dbReference type="GO" id="GO:0006020">
    <property type="term" value="P:inositol metabolic process"/>
    <property type="evidence" value="ECO:0007669"/>
    <property type="project" value="TreeGrafter"/>
</dbReference>
<dbReference type="GO" id="GO:0005412">
    <property type="term" value="F:D-glucose:sodium symporter activity"/>
    <property type="evidence" value="ECO:0007669"/>
    <property type="project" value="TreeGrafter"/>
</dbReference>
<evidence type="ECO:0000256" key="6">
    <source>
        <dbReference type="RuleBase" id="RU362091"/>
    </source>
</evidence>
<comment type="similarity">
    <text evidence="2 6">Belongs to the sodium:solute symporter (SSF) (TC 2.A.21) family.</text>
</comment>
<keyword evidence="5 7" id="KW-0472">Membrane</keyword>
<dbReference type="NCBIfam" id="TIGR00813">
    <property type="entry name" value="sss"/>
    <property type="match status" value="1"/>
</dbReference>
<evidence type="ECO:0000313" key="9">
    <source>
        <dbReference type="Proteomes" id="UP000030746"/>
    </source>
</evidence>
<evidence type="ECO:0000256" key="2">
    <source>
        <dbReference type="ARBA" id="ARBA00006434"/>
    </source>
</evidence>
<comment type="subcellular location">
    <subcellularLocation>
        <location evidence="1">Membrane</location>
        <topology evidence="1">Multi-pass membrane protein</topology>
    </subcellularLocation>
</comment>
<dbReference type="HOGENOM" id="CLU_018808_9_2_1"/>
<feature type="transmembrane region" description="Helical" evidence="7">
    <location>
        <begin position="159"/>
        <end position="184"/>
    </location>
</feature>
<dbReference type="InterPro" id="IPR001734">
    <property type="entry name" value="Na/solute_symporter"/>
</dbReference>
<protein>
    <recommendedName>
        <fullName evidence="10">Sodium/myo-inositol cotransporter</fullName>
    </recommendedName>
</protein>
<feature type="transmembrane region" description="Helical" evidence="7">
    <location>
        <begin position="507"/>
        <end position="530"/>
    </location>
</feature>
<sequence>MAETVLSGADIGVVAAYFVAIIGVGIFASWRSNRGTVSGYFLAGRSMWFLPIGASLFVSNIGTEHFIGLAGSGAGSGISVGAWEFNALFMLQLLGWLFIPVYIACGTYTMPEYLSKRFGGSRLRVYFAFASLVLYIFTKCSGDLYTGALFIQQSLKWDLYLSIVILVLITATLTLTGGLTAVIYTDTLQAFLMVGGALYLMGAGFIEIGGFSGLLEKYPQAVPTNVSYIVPNTTCHYPDKQAFRMLRPVDDDYMPWLGFLVGQTPGSIWYWCADQVIVQRLLAAKNLAHAQGASLMAGFIKILPMFMMVMPGMISRILYPNEVACTNPDMCYEICQSRAGCTSIAYPKLVLGLMPSGAKGLMMAVMIAALMSDLDSIFNSASTLFTIDIWKRFRKAASVTELMIVGRVFIVAMVGVSIAWVPVIKETQGGQVFIYIQEVTNYIAPPFAAIFLLAVLVPRVNETGAFWSLMFAFLTGVVRLFIAFMFQGENICGVKDTYPLPPMIKKFHYMYFSMFITGTTAILAVFISYCTEKPDPKFFLLLFPKKRCDKIKIL</sequence>
<dbReference type="OMA" id="VGIFMFV"/>
<evidence type="ECO:0008006" key="10">
    <source>
        <dbReference type="Google" id="ProtNLM"/>
    </source>
</evidence>
<evidence type="ECO:0000256" key="7">
    <source>
        <dbReference type="SAM" id="Phobius"/>
    </source>
</evidence>
<evidence type="ECO:0000256" key="4">
    <source>
        <dbReference type="ARBA" id="ARBA00022989"/>
    </source>
</evidence>
<dbReference type="OrthoDB" id="6132759at2759"/>
<dbReference type="GO" id="GO:0005886">
    <property type="term" value="C:plasma membrane"/>
    <property type="evidence" value="ECO:0007669"/>
    <property type="project" value="TreeGrafter"/>
</dbReference>
<dbReference type="CTD" id="20236448"/>
<dbReference type="GeneID" id="20236448"/>
<dbReference type="PROSITE" id="PS50283">
    <property type="entry name" value="NA_SOLUT_SYMP_3"/>
    <property type="match status" value="1"/>
</dbReference>
<keyword evidence="4 7" id="KW-1133">Transmembrane helix</keyword>
<dbReference type="PANTHER" id="PTHR11819">
    <property type="entry name" value="SOLUTE CARRIER FAMILY 5"/>
    <property type="match status" value="1"/>
</dbReference>
<feature type="transmembrane region" description="Helical" evidence="7">
    <location>
        <begin position="6"/>
        <end position="28"/>
    </location>
</feature>
<dbReference type="RefSeq" id="XP_009063674.1">
    <property type="nucleotide sequence ID" value="XM_009065426.1"/>
</dbReference>
<feature type="transmembrane region" description="Helical" evidence="7">
    <location>
        <begin position="191"/>
        <end position="215"/>
    </location>
</feature>
<feature type="transmembrane region" description="Helical" evidence="7">
    <location>
        <begin position="361"/>
        <end position="390"/>
    </location>
</feature>
<evidence type="ECO:0000256" key="1">
    <source>
        <dbReference type="ARBA" id="ARBA00004141"/>
    </source>
</evidence>
<dbReference type="STRING" id="225164.V3Z455"/>
<dbReference type="Pfam" id="PF00474">
    <property type="entry name" value="SSF"/>
    <property type="match status" value="1"/>
</dbReference>
<evidence type="ECO:0000256" key="3">
    <source>
        <dbReference type="ARBA" id="ARBA00022692"/>
    </source>
</evidence>
<reference evidence="8 9" key="1">
    <citation type="journal article" date="2013" name="Nature">
        <title>Insights into bilaterian evolution from three spiralian genomes.</title>
        <authorList>
            <person name="Simakov O."/>
            <person name="Marletaz F."/>
            <person name="Cho S.J."/>
            <person name="Edsinger-Gonzales E."/>
            <person name="Havlak P."/>
            <person name="Hellsten U."/>
            <person name="Kuo D.H."/>
            <person name="Larsson T."/>
            <person name="Lv J."/>
            <person name="Arendt D."/>
            <person name="Savage R."/>
            <person name="Osoegawa K."/>
            <person name="de Jong P."/>
            <person name="Grimwood J."/>
            <person name="Chapman J.A."/>
            <person name="Shapiro H."/>
            <person name="Aerts A."/>
            <person name="Otillar R.P."/>
            <person name="Terry A.Y."/>
            <person name="Boore J.L."/>
            <person name="Grigoriev I.V."/>
            <person name="Lindberg D.R."/>
            <person name="Seaver E.C."/>
            <person name="Weisblat D.A."/>
            <person name="Putnam N.H."/>
            <person name="Rokhsar D.S."/>
        </authorList>
    </citation>
    <scope>NUCLEOTIDE SEQUENCE [LARGE SCALE GENOMIC DNA]</scope>
</reference>
<evidence type="ECO:0000256" key="5">
    <source>
        <dbReference type="ARBA" id="ARBA00023136"/>
    </source>
</evidence>
<organism evidence="8 9">
    <name type="scientific">Lottia gigantea</name>
    <name type="common">Giant owl limpet</name>
    <dbReference type="NCBI Taxonomy" id="225164"/>
    <lineage>
        <taxon>Eukaryota</taxon>
        <taxon>Metazoa</taxon>
        <taxon>Spiralia</taxon>
        <taxon>Lophotrochozoa</taxon>
        <taxon>Mollusca</taxon>
        <taxon>Gastropoda</taxon>
        <taxon>Patellogastropoda</taxon>
        <taxon>Lottioidea</taxon>
        <taxon>Lottiidae</taxon>
        <taxon>Lottia</taxon>
    </lineage>
</organism>
<dbReference type="GO" id="GO:0015798">
    <property type="term" value="P:myo-inositol transport"/>
    <property type="evidence" value="ECO:0007669"/>
    <property type="project" value="TreeGrafter"/>
</dbReference>
<dbReference type="AlphaFoldDB" id="V3Z455"/>
<dbReference type="Proteomes" id="UP000030746">
    <property type="component" value="Unassembled WGS sequence"/>
</dbReference>
<feature type="transmembrane region" description="Helical" evidence="7">
    <location>
        <begin position="465"/>
        <end position="487"/>
    </location>
</feature>